<organism evidence="7 8">
    <name type="scientific">Thermovenabulum gondwanense</name>
    <dbReference type="NCBI Taxonomy" id="520767"/>
    <lineage>
        <taxon>Bacteria</taxon>
        <taxon>Bacillati</taxon>
        <taxon>Bacillota</taxon>
        <taxon>Clostridia</taxon>
        <taxon>Thermosediminibacterales</taxon>
        <taxon>Thermosediminibacteraceae</taxon>
        <taxon>Thermovenabulum</taxon>
    </lineage>
</organism>
<dbReference type="PANTHER" id="PTHR13707:SF57">
    <property type="entry name" value="SUCCINYL-COA:3-KETOACID COENZYME A TRANSFERASE SUBUNIT B-RELATED"/>
    <property type="match status" value="1"/>
</dbReference>
<dbReference type="Proteomes" id="UP000075737">
    <property type="component" value="Unassembled WGS sequence"/>
</dbReference>
<keyword evidence="2 7" id="KW-0808">Transferase</keyword>
<dbReference type="InterPro" id="IPR037171">
    <property type="entry name" value="NagB/RpiA_transferase-like"/>
</dbReference>
<dbReference type="FunFam" id="3.40.1080.10:FF:000001">
    <property type="entry name" value="Succinyl-coa:3-ketoacid-coenzyme a transferase subunit b"/>
    <property type="match status" value="1"/>
</dbReference>
<dbReference type="PANTHER" id="PTHR13707">
    <property type="entry name" value="KETOACID-COENZYME A TRANSFERASE"/>
    <property type="match status" value="1"/>
</dbReference>
<protein>
    <recommendedName>
        <fullName evidence="4">Probable succinyl-CoA:3-ketoacid coenzyme A transferase subunit B</fullName>
    </recommendedName>
    <alternativeName>
        <fullName evidence="6">OXCT B</fullName>
    </alternativeName>
    <alternativeName>
        <fullName evidence="5">Succinyl-CoA:3-oxoacid CoA-transferase</fullName>
    </alternativeName>
</protein>
<proteinExistence type="inferred from homology"/>
<dbReference type="NCBIfam" id="TIGR02428">
    <property type="entry name" value="pcaJ_scoB_fam"/>
    <property type="match status" value="1"/>
</dbReference>
<evidence type="ECO:0000256" key="6">
    <source>
        <dbReference type="ARBA" id="ARBA00081146"/>
    </source>
</evidence>
<dbReference type="InterPro" id="IPR004165">
    <property type="entry name" value="CoA_trans_fam_I"/>
</dbReference>
<dbReference type="PATRIC" id="fig|520767.4.peg.2197"/>
<sequence>MPDAKEIIAKRAAKELKDGYVVNLGIGIPTLVANYIPEEVEVFLQSENGIIGMGPAPEPEKGDPNLVNAGGQMITVKPGAAFFDSSLSFSIIRGGHVDVTVLGALEVDQEGNLANWIIPGKLVPGMGGAMDLVVGARKVIVAMEHTAKGKPKILKRCTLPLTGIRVVDMIITEMGVFEVTDKGLVLKEIAPGTSVEDIKKVTEADFIIDKNLRIMNI</sequence>
<evidence type="ECO:0000313" key="7">
    <source>
        <dbReference type="EMBL" id="KYO64315.1"/>
    </source>
</evidence>
<dbReference type="AlphaFoldDB" id="A0A162M6L1"/>
<evidence type="ECO:0000256" key="5">
    <source>
        <dbReference type="ARBA" id="ARBA00081138"/>
    </source>
</evidence>
<evidence type="ECO:0000313" key="8">
    <source>
        <dbReference type="Proteomes" id="UP000075737"/>
    </source>
</evidence>
<gene>
    <name evidence="7" type="primary">ctfB_2</name>
    <name evidence="7" type="ORF">ATZ99_20750</name>
</gene>
<name>A0A162M6L1_9FIRM</name>
<comment type="similarity">
    <text evidence="1">Belongs to the 3-oxoacid CoA-transferase subunit B family.</text>
</comment>
<dbReference type="SUPFAM" id="SSF100950">
    <property type="entry name" value="NagB/RpiA/CoA transferase-like"/>
    <property type="match status" value="1"/>
</dbReference>
<evidence type="ECO:0000256" key="2">
    <source>
        <dbReference type="ARBA" id="ARBA00022679"/>
    </source>
</evidence>
<evidence type="ECO:0000256" key="3">
    <source>
        <dbReference type="ARBA" id="ARBA00065483"/>
    </source>
</evidence>
<evidence type="ECO:0000256" key="4">
    <source>
        <dbReference type="ARBA" id="ARBA00072796"/>
    </source>
</evidence>
<dbReference type="InterPro" id="IPR004164">
    <property type="entry name" value="CoA_transf_AS"/>
</dbReference>
<dbReference type="Pfam" id="PF01144">
    <property type="entry name" value="CoA_trans"/>
    <property type="match status" value="1"/>
</dbReference>
<accession>A0A162M6L1</accession>
<comment type="subunit">
    <text evidence="3">Heterodimer of a subunit A and a subunit B.</text>
</comment>
<keyword evidence="8" id="KW-1185">Reference proteome</keyword>
<comment type="caution">
    <text evidence="7">The sequence shown here is derived from an EMBL/GenBank/DDBJ whole genome shotgun (WGS) entry which is preliminary data.</text>
</comment>
<dbReference type="STRING" id="520767.ATZ99_20750"/>
<dbReference type="Gene3D" id="3.40.1080.10">
    <property type="entry name" value="Glutaconate Coenzyme A-transferase"/>
    <property type="match status" value="1"/>
</dbReference>
<reference evidence="7 8" key="1">
    <citation type="submission" date="2015-12" db="EMBL/GenBank/DDBJ databases">
        <title>Draft genome of Thermovenabulum gondwanense isolated from a red thermophilic microbial mat colonisisng an outflow channel of a bore well.</title>
        <authorList>
            <person name="Patel B.K."/>
        </authorList>
    </citation>
    <scope>NUCLEOTIDE SEQUENCE [LARGE SCALE GENOMIC DNA]</scope>
    <source>
        <strain evidence="7 8">R270</strain>
    </source>
</reference>
<dbReference type="PROSITE" id="PS01274">
    <property type="entry name" value="COA_TRANSF_2"/>
    <property type="match status" value="1"/>
</dbReference>
<evidence type="ECO:0000256" key="1">
    <source>
        <dbReference type="ARBA" id="ARBA00007047"/>
    </source>
</evidence>
<dbReference type="SMART" id="SM00882">
    <property type="entry name" value="CoA_trans"/>
    <property type="match status" value="1"/>
</dbReference>
<dbReference type="GO" id="GO:0008410">
    <property type="term" value="F:CoA-transferase activity"/>
    <property type="evidence" value="ECO:0007669"/>
    <property type="project" value="InterPro"/>
</dbReference>
<dbReference type="InterPro" id="IPR012791">
    <property type="entry name" value="3-oxoacid_CoA-transf_B"/>
</dbReference>
<dbReference type="EMBL" id="LOHZ01000043">
    <property type="protein sequence ID" value="KYO64315.1"/>
    <property type="molecule type" value="Genomic_DNA"/>
</dbReference>